<dbReference type="AlphaFoldDB" id="A0AAD5XFV4"/>
<evidence type="ECO:0000313" key="3">
    <source>
        <dbReference type="EMBL" id="KAJ3130847.1"/>
    </source>
</evidence>
<dbReference type="Proteomes" id="UP001211907">
    <property type="component" value="Unassembled WGS sequence"/>
</dbReference>
<keyword evidence="1" id="KW-0472">Membrane</keyword>
<reference evidence="3" key="1">
    <citation type="submission" date="2020-05" db="EMBL/GenBank/DDBJ databases">
        <title>Phylogenomic resolution of chytrid fungi.</title>
        <authorList>
            <person name="Stajich J.E."/>
            <person name="Amses K."/>
            <person name="Simmons R."/>
            <person name="Seto K."/>
            <person name="Myers J."/>
            <person name="Bonds A."/>
            <person name="Quandt C.A."/>
            <person name="Barry K."/>
            <person name="Liu P."/>
            <person name="Grigoriev I."/>
            <person name="Longcore J.E."/>
            <person name="James T.Y."/>
        </authorList>
    </citation>
    <scope>NUCLEOTIDE SEQUENCE</scope>
    <source>
        <strain evidence="3">JEL0513</strain>
    </source>
</reference>
<feature type="signal peptide" evidence="2">
    <location>
        <begin position="1"/>
        <end position="19"/>
    </location>
</feature>
<proteinExistence type="predicted"/>
<evidence type="ECO:0000256" key="2">
    <source>
        <dbReference type="SAM" id="SignalP"/>
    </source>
</evidence>
<keyword evidence="4" id="KW-1185">Reference proteome</keyword>
<feature type="chain" id="PRO_5042089249" evidence="2">
    <location>
        <begin position="20"/>
        <end position="299"/>
    </location>
</feature>
<feature type="transmembrane region" description="Helical" evidence="1">
    <location>
        <begin position="262"/>
        <end position="284"/>
    </location>
</feature>
<organism evidence="3 4">
    <name type="scientific">Physocladia obscura</name>
    <dbReference type="NCBI Taxonomy" id="109957"/>
    <lineage>
        <taxon>Eukaryota</taxon>
        <taxon>Fungi</taxon>
        <taxon>Fungi incertae sedis</taxon>
        <taxon>Chytridiomycota</taxon>
        <taxon>Chytridiomycota incertae sedis</taxon>
        <taxon>Chytridiomycetes</taxon>
        <taxon>Chytridiales</taxon>
        <taxon>Chytriomycetaceae</taxon>
        <taxon>Physocladia</taxon>
    </lineage>
</organism>
<keyword evidence="1" id="KW-0812">Transmembrane</keyword>
<gene>
    <name evidence="3" type="ORF">HK100_007354</name>
</gene>
<sequence length="299" mass="29940">MNTMETLIAITLFASVAFAHGPCAASDTGFEGCGPEPYASLWQCNGTWWNIITNCTVNNAQSVCQASSQTTAACTVPITLPPSGNPTTTSTANTGASTTAISALIPGLIGSACKPPGSYTCTSDESLLVCSSTLTWVLSNNCAVNGGSCRATGNPLGPGCSPKTPDGLETCSDADFGHYRCEGNVLQQCAFDPWWVPLQNCTAGYTCYTTGCALNGQPPSGAANAVASSVTTSPTATSSNVNIADLAAAGGSPVAVEEGISGAAIAGIVIAGCVVAVAVGALVARIRNSKARSIPLVDA</sequence>
<dbReference type="EMBL" id="JADGJH010000346">
    <property type="protein sequence ID" value="KAJ3130847.1"/>
    <property type="molecule type" value="Genomic_DNA"/>
</dbReference>
<comment type="caution">
    <text evidence="3">The sequence shown here is derived from an EMBL/GenBank/DDBJ whole genome shotgun (WGS) entry which is preliminary data.</text>
</comment>
<protein>
    <submittedName>
        <fullName evidence="3">Uncharacterized protein</fullName>
    </submittedName>
</protein>
<accession>A0AAD5XFV4</accession>
<keyword evidence="1" id="KW-1133">Transmembrane helix</keyword>
<evidence type="ECO:0000256" key="1">
    <source>
        <dbReference type="SAM" id="Phobius"/>
    </source>
</evidence>
<keyword evidence="2" id="KW-0732">Signal</keyword>
<evidence type="ECO:0000313" key="4">
    <source>
        <dbReference type="Proteomes" id="UP001211907"/>
    </source>
</evidence>
<name>A0AAD5XFV4_9FUNG</name>